<dbReference type="eggNOG" id="ENOG5032TVZ">
    <property type="taxonomic scope" value="Bacteria"/>
</dbReference>
<reference evidence="2 3" key="1">
    <citation type="submission" date="2013-01" db="EMBL/GenBank/DDBJ databases">
        <title>The Genome Sequence of Butyricicoccus pullicaecorum 1.2.</title>
        <authorList>
            <consortium name="The Broad Institute Genome Sequencing Platform"/>
            <person name="Earl A."/>
            <person name="Ward D."/>
            <person name="Feldgarden M."/>
            <person name="Gevers D."/>
            <person name="Van Immerseel F."/>
            <person name="Eeckhaut V."/>
            <person name="Walker B."/>
            <person name="Young S.K."/>
            <person name="Zeng Q."/>
            <person name="Gargeya S."/>
            <person name="Fitzgerald M."/>
            <person name="Haas B."/>
            <person name="Abouelleil A."/>
            <person name="Alvarado L."/>
            <person name="Arachchi H.M."/>
            <person name="Berlin A.M."/>
            <person name="Chapman S.B."/>
            <person name="Dewar J."/>
            <person name="Goldberg J."/>
            <person name="Griggs A."/>
            <person name="Gujja S."/>
            <person name="Hansen M."/>
            <person name="Howarth C."/>
            <person name="Imamovic A."/>
            <person name="Larimer J."/>
            <person name="McCowan C."/>
            <person name="Murphy C."/>
            <person name="Neiman D."/>
            <person name="Pearson M."/>
            <person name="Priest M."/>
            <person name="Roberts A."/>
            <person name="Saif S."/>
            <person name="Shea T."/>
            <person name="Sisk P."/>
            <person name="Sykes S."/>
            <person name="Wortman J."/>
            <person name="Nusbaum C."/>
            <person name="Birren B."/>
        </authorList>
    </citation>
    <scope>NUCLEOTIDE SEQUENCE [LARGE SCALE GENOMIC DNA]</scope>
    <source>
        <strain evidence="2 3">1.2</strain>
    </source>
</reference>
<proteinExistence type="predicted"/>
<dbReference type="PATRIC" id="fig|1203606.4.peg.1882"/>
<evidence type="ECO:0000313" key="3">
    <source>
        <dbReference type="Proteomes" id="UP000013981"/>
    </source>
</evidence>
<keyword evidence="1" id="KW-1133">Transmembrane helix</keyword>
<name>R8VY63_9FIRM</name>
<dbReference type="EMBL" id="AQOB01000006">
    <property type="protein sequence ID" value="EOQ37236.1"/>
    <property type="molecule type" value="Genomic_DNA"/>
</dbReference>
<dbReference type="HOGENOM" id="CLU_2036326_0_0_9"/>
<sequence>MIQLDIGQLVALMGIPSAITGLCFWMIQRQLSKRDAELDRRDAARERNEVLLVRSVGAAIALGEATATALKNGHANGETEAALQYAQKIKHEQKDFLTEQGIHAIY</sequence>
<evidence type="ECO:0008006" key="4">
    <source>
        <dbReference type="Google" id="ProtNLM"/>
    </source>
</evidence>
<keyword evidence="1" id="KW-0812">Transmembrane</keyword>
<dbReference type="RefSeq" id="WP_016148061.1">
    <property type="nucleotide sequence ID" value="NZ_KB976104.1"/>
</dbReference>
<comment type="caution">
    <text evidence="2">The sequence shown here is derived from an EMBL/GenBank/DDBJ whole genome shotgun (WGS) entry which is preliminary data.</text>
</comment>
<evidence type="ECO:0000313" key="2">
    <source>
        <dbReference type="EMBL" id="EOQ37236.1"/>
    </source>
</evidence>
<feature type="transmembrane region" description="Helical" evidence="1">
    <location>
        <begin position="6"/>
        <end position="27"/>
    </location>
</feature>
<evidence type="ECO:0000256" key="1">
    <source>
        <dbReference type="SAM" id="Phobius"/>
    </source>
</evidence>
<keyword evidence="3" id="KW-1185">Reference proteome</keyword>
<dbReference type="Proteomes" id="UP000013981">
    <property type="component" value="Unassembled WGS sequence"/>
</dbReference>
<keyword evidence="1" id="KW-0472">Membrane</keyword>
<protein>
    <recommendedName>
        <fullName evidence="4">Serine/threonine protein kinase</fullName>
    </recommendedName>
</protein>
<gene>
    <name evidence="2" type="ORF">HMPREF1526_01927</name>
</gene>
<dbReference type="AlphaFoldDB" id="R8VY63"/>
<accession>R8VY63</accession>
<organism evidence="2 3">
    <name type="scientific">Butyricicoccus pullicaecorum 1.2</name>
    <dbReference type="NCBI Taxonomy" id="1203606"/>
    <lineage>
        <taxon>Bacteria</taxon>
        <taxon>Bacillati</taxon>
        <taxon>Bacillota</taxon>
        <taxon>Clostridia</taxon>
        <taxon>Eubacteriales</taxon>
        <taxon>Butyricicoccaceae</taxon>
        <taxon>Butyricicoccus</taxon>
    </lineage>
</organism>